<dbReference type="EMBL" id="JAVHJM010000003">
    <property type="protein sequence ID" value="KAK6516339.1"/>
    <property type="molecule type" value="Genomic_DNA"/>
</dbReference>
<keyword evidence="1" id="KW-0175">Coiled coil</keyword>
<reference evidence="3 4" key="1">
    <citation type="submission" date="2019-10" db="EMBL/GenBank/DDBJ databases">
        <authorList>
            <person name="Palmer J.M."/>
        </authorList>
    </citation>
    <scope>NUCLEOTIDE SEQUENCE [LARGE SCALE GENOMIC DNA]</scope>
    <source>
        <strain evidence="3 4">TWF506</strain>
    </source>
</reference>
<protein>
    <submittedName>
        <fullName evidence="3">Uncharacterized protein</fullName>
    </submittedName>
</protein>
<evidence type="ECO:0000256" key="2">
    <source>
        <dbReference type="SAM" id="MobiDB-lite"/>
    </source>
</evidence>
<name>A0AAN8NBT2_9PEZI</name>
<feature type="region of interest" description="Disordered" evidence="2">
    <location>
        <begin position="1"/>
        <end position="84"/>
    </location>
</feature>
<gene>
    <name evidence="3" type="ORF">TWF506_006248</name>
</gene>
<dbReference type="PANTHER" id="PTHR36681:SF3">
    <property type="entry name" value="NUCLEAR GTPASE, GERMINAL CENTER-ASSOCIATED, TANDEM DUPLICATE 3"/>
    <property type="match status" value="1"/>
</dbReference>
<feature type="compositionally biased region" description="Polar residues" evidence="2">
    <location>
        <begin position="35"/>
        <end position="46"/>
    </location>
</feature>
<comment type="caution">
    <text evidence="3">The sequence shown here is derived from an EMBL/GenBank/DDBJ whole genome shotgun (WGS) entry which is preliminary data.</text>
</comment>
<sequence length="911" mass="101699">MPKPSRASQRKKGRGVAGQDQPASPSHPASSNPNLLESSQLASEKATQVPKKKGQNTKATKREQSSPAPTPAVPGGGPQWFDYRDLSPSVASLMSQTRPEDLSQGQLAHLFRLSQDLSPAPPHPYQHLSGLVSNIHSPIIPPPPEITLEEKQKDLMANHRKGTGRHASVATLGGGVGDLQISEDRVASTTAATQKRKRPGSQLQRETPQIPKAEPTVKEVANPLDCKMAKERAQRGQFAVHSELSAGGILHSQLASCKELLEDLGKILGKLPANRRDPHVKIIQADIKEFLSCTIDGGGIVGFLGQAGVGKTTLLNALLDLEDFLPDKEDGRCMPIVLEFAKSRPELGPFTMDVKYITRAQLEEDAEVLFREVYVEGTKLQKPHTREAVSIQKRLNHLFPGAKWSSLSDVREDITKLFAEDECLQQEDGIIRGMDQEACAEKLRDLTVSFSNDRPSEPERWPLVEKIRIYLDSEILNTGAIIADIPGIDDGGTRVKAMQTYLSGVQDLIIVTKLEHIFVDNVDVLQKIGYEGVTFLDGRSRGVLVTNHLDEYTPAKAKALFKKNVPFMADLNKAEGDLKHGHTHYGNANRGDQKKGKAEMTTIIQKSDKTLEQICSKILDEYIEPQATVTFGSTIPTDDITWQVFRVDAIGYTKSKKDGTFLAHFQDDMNIQQVVELQDCIGAMTYPRQFRLAVFRIKQAQSLIANLLFWCSSEVRLPPAIRSFVEKSLLQEIDNLQQEMEVVRLEMAQKVSDSLAAVYANAEITVYEATEKAQQRMMDITANANTTRFICRAGGEFTDINWNTVLLEDVRESMCDLWKKTITFTIQVMNNFQTAYFEAIEAIEFRFEEFINGQDIDNTIKAAFRNLITKELQNGRSYLVEICRDNVRIIHNMFRHGARTFLRPDALKELM</sequence>
<accession>A0AAN8NBT2</accession>
<dbReference type="Proteomes" id="UP001307849">
    <property type="component" value="Unassembled WGS sequence"/>
</dbReference>
<proteinExistence type="predicted"/>
<dbReference type="AlphaFoldDB" id="A0AAN8NBT2"/>
<dbReference type="SUPFAM" id="SSF52540">
    <property type="entry name" value="P-loop containing nucleoside triphosphate hydrolases"/>
    <property type="match status" value="1"/>
</dbReference>
<feature type="coiled-coil region" evidence="1">
    <location>
        <begin position="726"/>
        <end position="753"/>
    </location>
</feature>
<keyword evidence="4" id="KW-1185">Reference proteome</keyword>
<dbReference type="InterPro" id="IPR027417">
    <property type="entry name" value="P-loop_NTPase"/>
</dbReference>
<evidence type="ECO:0000313" key="3">
    <source>
        <dbReference type="EMBL" id="KAK6516339.1"/>
    </source>
</evidence>
<evidence type="ECO:0000313" key="4">
    <source>
        <dbReference type="Proteomes" id="UP001307849"/>
    </source>
</evidence>
<organism evidence="3 4">
    <name type="scientific">Arthrobotrys conoides</name>
    <dbReference type="NCBI Taxonomy" id="74498"/>
    <lineage>
        <taxon>Eukaryota</taxon>
        <taxon>Fungi</taxon>
        <taxon>Dikarya</taxon>
        <taxon>Ascomycota</taxon>
        <taxon>Pezizomycotina</taxon>
        <taxon>Orbiliomycetes</taxon>
        <taxon>Orbiliales</taxon>
        <taxon>Orbiliaceae</taxon>
        <taxon>Arthrobotrys</taxon>
    </lineage>
</organism>
<dbReference type="PANTHER" id="PTHR36681">
    <property type="entry name" value="NUCLEAR GTPASE, GERMINAL CENTER-ASSOCIATED, TANDEM DUPLICATE 3"/>
    <property type="match status" value="1"/>
</dbReference>
<feature type="compositionally biased region" description="Low complexity" evidence="2">
    <location>
        <begin position="22"/>
        <end position="34"/>
    </location>
</feature>
<evidence type="ECO:0000256" key="1">
    <source>
        <dbReference type="SAM" id="Coils"/>
    </source>
</evidence>
<dbReference type="Gene3D" id="3.40.50.300">
    <property type="entry name" value="P-loop containing nucleotide triphosphate hydrolases"/>
    <property type="match status" value="1"/>
</dbReference>
<feature type="region of interest" description="Disordered" evidence="2">
    <location>
        <begin position="186"/>
        <end position="217"/>
    </location>
</feature>